<gene>
    <name evidence="2" type="ORF">MD535_09130</name>
</gene>
<evidence type="ECO:0000259" key="1">
    <source>
        <dbReference type="Pfam" id="PF02557"/>
    </source>
</evidence>
<organism evidence="2 3">
    <name type="scientific">Vibrio qingdaonensis</name>
    <dbReference type="NCBI Taxonomy" id="2829491"/>
    <lineage>
        <taxon>Bacteria</taxon>
        <taxon>Pseudomonadati</taxon>
        <taxon>Pseudomonadota</taxon>
        <taxon>Gammaproteobacteria</taxon>
        <taxon>Vibrionales</taxon>
        <taxon>Vibrionaceae</taxon>
        <taxon>Vibrio</taxon>
    </lineage>
</organism>
<comment type="caution">
    <text evidence="2">The sequence shown here is derived from an EMBL/GenBank/DDBJ whole genome shotgun (WGS) entry which is preliminary data.</text>
</comment>
<reference evidence="2" key="1">
    <citation type="submission" date="2022-02" db="EMBL/GenBank/DDBJ databases">
        <title>Vibrio sp. nov, a new bacterium isolated from seawater.</title>
        <authorList>
            <person name="Yuan Y."/>
        </authorList>
    </citation>
    <scope>NUCLEOTIDE SEQUENCE</scope>
    <source>
        <strain evidence="2">ZSDZ65</strain>
    </source>
</reference>
<dbReference type="InterPro" id="IPR052179">
    <property type="entry name" value="DD-CPase-like"/>
</dbReference>
<dbReference type="GO" id="GO:0008233">
    <property type="term" value="F:peptidase activity"/>
    <property type="evidence" value="ECO:0007669"/>
    <property type="project" value="InterPro"/>
</dbReference>
<dbReference type="RefSeq" id="WP_265674556.1">
    <property type="nucleotide sequence ID" value="NZ_JAKRRY010000009.1"/>
</dbReference>
<dbReference type="GO" id="GO:0006508">
    <property type="term" value="P:proteolysis"/>
    <property type="evidence" value="ECO:0007669"/>
    <property type="project" value="InterPro"/>
</dbReference>
<dbReference type="EMBL" id="JAKRRY010000009">
    <property type="protein sequence ID" value="MCW8346168.1"/>
    <property type="molecule type" value="Genomic_DNA"/>
</dbReference>
<dbReference type="Pfam" id="PF02557">
    <property type="entry name" value="VanY"/>
    <property type="match status" value="1"/>
</dbReference>
<feature type="domain" description="D-alanyl-D-alanine carboxypeptidase-like core" evidence="1">
    <location>
        <begin position="25"/>
        <end position="177"/>
    </location>
</feature>
<dbReference type="InterPro" id="IPR003709">
    <property type="entry name" value="VanY-like_core_dom"/>
</dbReference>
<evidence type="ECO:0000313" key="2">
    <source>
        <dbReference type="EMBL" id="MCW8346168.1"/>
    </source>
</evidence>
<sequence>MINKSLVGLDDSKLIDLKVAQRLFQVHPHVHKDMSQLIQAASSAGFDLFIASGYRNFQRQLVIWNNKMNGTRPILDDHGLPLITEQLTEKEKVFAILKWSALPGASRHHWGTDFDVYAGNLLPEQTTLQLEPWEYLDGHQHAFYQWLKDNLSTHGFFFPYQDSLIGGVAFEAWHISHRQASQDNMSKLTLEQLSTLIEQSEILGRDTILSELNTIYNQYITNISL</sequence>
<dbReference type="CDD" id="cd14847">
    <property type="entry name" value="DD-carboxypeptidase_like"/>
    <property type="match status" value="1"/>
</dbReference>
<dbReference type="InterPro" id="IPR009045">
    <property type="entry name" value="Zn_M74/Hedgehog-like"/>
</dbReference>
<dbReference type="PANTHER" id="PTHR34385">
    <property type="entry name" value="D-ALANYL-D-ALANINE CARBOXYPEPTIDASE"/>
    <property type="match status" value="1"/>
</dbReference>
<name>A0A9X3CMK2_9VIBR</name>
<dbReference type="Proteomes" id="UP001155587">
    <property type="component" value="Unassembled WGS sequence"/>
</dbReference>
<protein>
    <submittedName>
        <fullName evidence="2">M15 family metallopeptidase</fullName>
    </submittedName>
</protein>
<proteinExistence type="predicted"/>
<dbReference type="Gene3D" id="3.30.1380.10">
    <property type="match status" value="1"/>
</dbReference>
<accession>A0A9X3CMK2</accession>
<evidence type="ECO:0000313" key="3">
    <source>
        <dbReference type="Proteomes" id="UP001155587"/>
    </source>
</evidence>
<keyword evidence="3" id="KW-1185">Reference proteome</keyword>
<dbReference type="AlphaFoldDB" id="A0A9X3CMK2"/>
<dbReference type="PANTHER" id="PTHR34385:SF1">
    <property type="entry name" value="PEPTIDOGLYCAN L-ALANYL-D-GLUTAMATE ENDOPEPTIDASE CWLK"/>
    <property type="match status" value="1"/>
</dbReference>
<dbReference type="SUPFAM" id="SSF55166">
    <property type="entry name" value="Hedgehog/DD-peptidase"/>
    <property type="match status" value="1"/>
</dbReference>